<dbReference type="SUPFAM" id="SSF55144">
    <property type="entry name" value="LigT-like"/>
    <property type="match status" value="1"/>
</dbReference>
<dbReference type="InterPro" id="IPR009097">
    <property type="entry name" value="Cyclic_Pdiesterase"/>
</dbReference>
<name>A0A935K0K3_9RHOO</name>
<evidence type="ECO:0000313" key="2">
    <source>
        <dbReference type="Proteomes" id="UP000739411"/>
    </source>
</evidence>
<sequence length="220" mass="24392">MNCATELFTLPCEQRDFVEWRKGRSEFAVWAIDLDLPDLVALSAQYRNHLQHFLLADYVRQPHITVQIAGFPSVTANLADDFTPQQMQVQIARLMAIKQAPFTIEVAGVDSFTSAAYFTVNDSSGGIARVRQALACAGDDDFPYTPHVTIGLYRSVFSKAKVMRDLSAGPTFPPLQLTISKISLLTYQAAVIGGVLSPLIEFDLTKQQLVTVNRQNQPKN</sequence>
<dbReference type="Proteomes" id="UP000739411">
    <property type="component" value="Unassembled WGS sequence"/>
</dbReference>
<dbReference type="GO" id="GO:0016874">
    <property type="term" value="F:ligase activity"/>
    <property type="evidence" value="ECO:0007669"/>
    <property type="project" value="UniProtKB-KW"/>
</dbReference>
<dbReference type="EMBL" id="JADJMS010000051">
    <property type="protein sequence ID" value="MBK7417406.1"/>
    <property type="molecule type" value="Genomic_DNA"/>
</dbReference>
<accession>A0A935K0K3</accession>
<dbReference type="Gene3D" id="3.90.1140.10">
    <property type="entry name" value="Cyclic phosphodiesterase"/>
    <property type="match status" value="1"/>
</dbReference>
<protein>
    <submittedName>
        <fullName evidence="1">2'-5' RNA ligase family protein</fullName>
    </submittedName>
</protein>
<evidence type="ECO:0000313" key="1">
    <source>
        <dbReference type="EMBL" id="MBK7417406.1"/>
    </source>
</evidence>
<organism evidence="1 2">
    <name type="scientific">Candidatus Dechloromonas phosphorivorans</name>
    <dbReference type="NCBI Taxonomy" id="2899244"/>
    <lineage>
        <taxon>Bacteria</taxon>
        <taxon>Pseudomonadati</taxon>
        <taxon>Pseudomonadota</taxon>
        <taxon>Betaproteobacteria</taxon>
        <taxon>Rhodocyclales</taxon>
        <taxon>Azonexaceae</taxon>
        <taxon>Dechloromonas</taxon>
    </lineage>
</organism>
<comment type="caution">
    <text evidence="1">The sequence shown here is derived from an EMBL/GenBank/DDBJ whole genome shotgun (WGS) entry which is preliminary data.</text>
</comment>
<keyword evidence="1" id="KW-0436">Ligase</keyword>
<dbReference type="AlphaFoldDB" id="A0A935K0K3"/>
<dbReference type="Pfam" id="PF13563">
    <property type="entry name" value="2_5_RNA_ligase2"/>
    <property type="match status" value="1"/>
</dbReference>
<proteinExistence type="predicted"/>
<reference evidence="1 2" key="1">
    <citation type="submission" date="2020-10" db="EMBL/GenBank/DDBJ databases">
        <title>Connecting structure to function with the recovery of over 1000 high-quality activated sludge metagenome-assembled genomes encoding full-length rRNA genes using long-read sequencing.</title>
        <authorList>
            <person name="Singleton C.M."/>
            <person name="Petriglieri F."/>
            <person name="Kristensen J.M."/>
            <person name="Kirkegaard R.H."/>
            <person name="Michaelsen T.Y."/>
            <person name="Andersen M.H."/>
            <person name="Karst S.M."/>
            <person name="Dueholm M.S."/>
            <person name="Nielsen P.H."/>
            <person name="Albertsen M."/>
        </authorList>
    </citation>
    <scope>NUCLEOTIDE SEQUENCE [LARGE SCALE GENOMIC DNA]</scope>
    <source>
        <strain evidence="1">EsbW_18-Q3-R4-48_BATAC.463</strain>
    </source>
</reference>
<gene>
    <name evidence="1" type="ORF">IPJ38_22250</name>
</gene>